<proteinExistence type="inferred from homology"/>
<evidence type="ECO:0000256" key="2">
    <source>
        <dbReference type="SAM" id="Phobius"/>
    </source>
</evidence>
<evidence type="ECO:0000313" key="5">
    <source>
        <dbReference type="Proteomes" id="UP000184447"/>
    </source>
</evidence>
<feature type="transmembrane region" description="Helical" evidence="2">
    <location>
        <begin position="76"/>
        <end position="98"/>
    </location>
</feature>
<dbReference type="STRING" id="1121316.SAMN02745207_01248"/>
<feature type="transmembrane region" description="Helical" evidence="2">
    <location>
        <begin position="104"/>
        <end position="125"/>
    </location>
</feature>
<feature type="transmembrane region" description="Helical" evidence="2">
    <location>
        <begin position="15"/>
        <end position="36"/>
    </location>
</feature>
<dbReference type="OrthoDB" id="9803111at2"/>
<dbReference type="Gene3D" id="3.40.50.720">
    <property type="entry name" value="NAD(P)-binding Rossmann-like Domain"/>
    <property type="match status" value="2"/>
</dbReference>
<keyword evidence="5" id="KW-1185">Reference proteome</keyword>
<protein>
    <submittedName>
        <fullName evidence="4">NDP-sugar epimerase, includes UDP-GlcNAc-inverting 4,6-dehydratase FlaA1 and capsular polysaccharide biosynthesis protein EpsC</fullName>
    </submittedName>
</protein>
<sequence>MKNFLDKLKLRHKKVLLIFLDVIFVNFFYGFAFLLLEQRNEINIWGFVLATCTYLFFFYVFKLYDSLWKFAGSYEFLNVIMANACATLTFNVLKIILLKQGLNFTRAVIFSLFTVTLTFSSRMFYRFLRRYMIFLQTKSMNSCLIPKKVMIIGAGYTGSLIIKEMLSNVHLGYSPQAVIDDNRSKWGSYINKVKVVGGRNQIRNYVKKENIEIIVIAIAKISQKEKVEIINICKETGCELKIIPAYNEILNDDVFLSKMRDVAVEDLLGRDTVQLDMEGISVYLENRVVLVTGGGGSIGSELCRQISKFKPKQLLVLDIYENNAYDLQNELKTLFPNLNLTVLIASIRDKKRLEAIFAKFKPEVVFHAAAHKHVPLMEESPGEAIKNNVFGTLNLVECADKHGVDRFVQISTDKAVNPTNVMGATKRICEMIIQAIDKTSETKFVAVRFGNVLGSNGSVIPLFKKQIAAGGPVTLTHKDITRFFMTIPEAAQLVLQAGAFAGGGEIFVLDMGKPVKIYDLASDLIKLSGFEPEKEVKIEITGLRPGEKLYEELLMDEEDLGKTKHEKIFIGQPADISFEKLKNKLGGVRLLLEAEDDEMVFAVVRDLVPTYCSRNGSSDEVIEKEIKEIIDTKQEAAVSML</sequence>
<organism evidence="4 5">
    <name type="scientific">Clostridium grantii DSM 8605</name>
    <dbReference type="NCBI Taxonomy" id="1121316"/>
    <lineage>
        <taxon>Bacteria</taxon>
        <taxon>Bacillati</taxon>
        <taxon>Bacillota</taxon>
        <taxon>Clostridia</taxon>
        <taxon>Eubacteriales</taxon>
        <taxon>Clostridiaceae</taxon>
        <taxon>Clostridium</taxon>
    </lineage>
</organism>
<accession>A0A1M5T832</accession>
<comment type="similarity">
    <text evidence="1">Belongs to the polysaccharide synthase family.</text>
</comment>
<dbReference type="InterPro" id="IPR051203">
    <property type="entry name" value="Polysaccharide_Synthase-Rel"/>
</dbReference>
<dbReference type="CDD" id="cd05237">
    <property type="entry name" value="UDP_invert_4-6DH_SDR_e"/>
    <property type="match status" value="1"/>
</dbReference>
<gene>
    <name evidence="4" type="ORF">SAMN02745207_01248</name>
</gene>
<feature type="transmembrane region" description="Helical" evidence="2">
    <location>
        <begin position="42"/>
        <end position="64"/>
    </location>
</feature>
<dbReference type="InterPro" id="IPR003869">
    <property type="entry name" value="Polysac_CapD-like"/>
</dbReference>
<dbReference type="SUPFAM" id="SSF51735">
    <property type="entry name" value="NAD(P)-binding Rossmann-fold domains"/>
    <property type="match status" value="1"/>
</dbReference>
<keyword evidence="2" id="KW-0472">Membrane</keyword>
<dbReference type="InterPro" id="IPR029063">
    <property type="entry name" value="SAM-dependent_MTases_sf"/>
</dbReference>
<dbReference type="PANTHER" id="PTHR43318:SF1">
    <property type="entry name" value="POLYSACCHARIDE BIOSYNTHESIS PROTEIN EPSC-RELATED"/>
    <property type="match status" value="1"/>
</dbReference>
<dbReference type="AlphaFoldDB" id="A0A1M5T832"/>
<dbReference type="Proteomes" id="UP000184447">
    <property type="component" value="Unassembled WGS sequence"/>
</dbReference>
<dbReference type="InterPro" id="IPR036291">
    <property type="entry name" value="NAD(P)-bd_dom_sf"/>
</dbReference>
<dbReference type="SUPFAM" id="SSF53335">
    <property type="entry name" value="S-adenosyl-L-methionine-dependent methyltransferases"/>
    <property type="match status" value="1"/>
</dbReference>
<keyword evidence="2" id="KW-1133">Transmembrane helix</keyword>
<dbReference type="Pfam" id="PF13727">
    <property type="entry name" value="CoA_binding_3"/>
    <property type="match status" value="1"/>
</dbReference>
<keyword evidence="2" id="KW-0812">Transmembrane</keyword>
<feature type="domain" description="Polysaccharide biosynthesis protein CapD-like" evidence="3">
    <location>
        <begin position="289"/>
        <end position="571"/>
    </location>
</feature>
<dbReference type="Pfam" id="PF02719">
    <property type="entry name" value="Polysacc_synt_2"/>
    <property type="match status" value="1"/>
</dbReference>
<evidence type="ECO:0000259" key="3">
    <source>
        <dbReference type="Pfam" id="PF02719"/>
    </source>
</evidence>
<dbReference type="RefSeq" id="WP_073337568.1">
    <property type="nucleotide sequence ID" value="NZ_FQXM01000005.1"/>
</dbReference>
<dbReference type="PANTHER" id="PTHR43318">
    <property type="entry name" value="UDP-N-ACETYLGLUCOSAMINE 4,6-DEHYDRATASE"/>
    <property type="match status" value="1"/>
</dbReference>
<reference evidence="4 5" key="1">
    <citation type="submission" date="2016-11" db="EMBL/GenBank/DDBJ databases">
        <authorList>
            <person name="Jaros S."/>
            <person name="Januszkiewicz K."/>
            <person name="Wedrychowicz H."/>
        </authorList>
    </citation>
    <scope>NUCLEOTIDE SEQUENCE [LARGE SCALE GENOMIC DNA]</scope>
    <source>
        <strain evidence="4 5">DSM 8605</strain>
    </source>
</reference>
<evidence type="ECO:0000256" key="1">
    <source>
        <dbReference type="ARBA" id="ARBA00007430"/>
    </source>
</evidence>
<dbReference type="EMBL" id="FQXM01000005">
    <property type="protein sequence ID" value="SHH46881.1"/>
    <property type="molecule type" value="Genomic_DNA"/>
</dbReference>
<evidence type="ECO:0000313" key="4">
    <source>
        <dbReference type="EMBL" id="SHH46881.1"/>
    </source>
</evidence>
<name>A0A1M5T832_9CLOT</name>